<evidence type="ECO:0000313" key="1">
    <source>
        <dbReference type="EMBL" id="KAI0040445.1"/>
    </source>
</evidence>
<dbReference type="Proteomes" id="UP000814033">
    <property type="component" value="Unassembled WGS sequence"/>
</dbReference>
<reference evidence="1" key="2">
    <citation type="journal article" date="2022" name="New Phytol.">
        <title>Evolutionary transition to the ectomycorrhizal habit in the genomes of a hyperdiverse lineage of mushroom-forming fungi.</title>
        <authorList>
            <person name="Looney B."/>
            <person name="Miyauchi S."/>
            <person name="Morin E."/>
            <person name="Drula E."/>
            <person name="Courty P.E."/>
            <person name="Kohler A."/>
            <person name="Kuo A."/>
            <person name="LaButti K."/>
            <person name="Pangilinan J."/>
            <person name="Lipzen A."/>
            <person name="Riley R."/>
            <person name="Andreopoulos W."/>
            <person name="He G."/>
            <person name="Johnson J."/>
            <person name="Nolan M."/>
            <person name="Tritt A."/>
            <person name="Barry K.W."/>
            <person name="Grigoriev I.V."/>
            <person name="Nagy L.G."/>
            <person name="Hibbett D."/>
            <person name="Henrissat B."/>
            <person name="Matheny P.B."/>
            <person name="Labbe J."/>
            <person name="Martin F.M."/>
        </authorList>
    </citation>
    <scope>NUCLEOTIDE SEQUENCE</scope>
    <source>
        <strain evidence="1">FP105234-sp</strain>
    </source>
</reference>
<keyword evidence="2" id="KW-1185">Reference proteome</keyword>
<reference evidence="1" key="1">
    <citation type="submission" date="2021-02" db="EMBL/GenBank/DDBJ databases">
        <authorList>
            <consortium name="DOE Joint Genome Institute"/>
            <person name="Ahrendt S."/>
            <person name="Looney B.P."/>
            <person name="Miyauchi S."/>
            <person name="Morin E."/>
            <person name="Drula E."/>
            <person name="Courty P.E."/>
            <person name="Chicoki N."/>
            <person name="Fauchery L."/>
            <person name="Kohler A."/>
            <person name="Kuo A."/>
            <person name="Labutti K."/>
            <person name="Pangilinan J."/>
            <person name="Lipzen A."/>
            <person name="Riley R."/>
            <person name="Andreopoulos W."/>
            <person name="He G."/>
            <person name="Johnson J."/>
            <person name="Barry K.W."/>
            <person name="Grigoriev I.V."/>
            <person name="Nagy L."/>
            <person name="Hibbett D."/>
            <person name="Henrissat B."/>
            <person name="Matheny P.B."/>
            <person name="Labbe J."/>
            <person name="Martin F."/>
        </authorList>
    </citation>
    <scope>NUCLEOTIDE SEQUENCE</scope>
    <source>
        <strain evidence="1">FP105234-sp</strain>
    </source>
</reference>
<protein>
    <submittedName>
        <fullName evidence="1">Uncharacterized protein</fullName>
    </submittedName>
</protein>
<evidence type="ECO:0000313" key="2">
    <source>
        <dbReference type="Proteomes" id="UP000814033"/>
    </source>
</evidence>
<dbReference type="EMBL" id="MU276195">
    <property type="protein sequence ID" value="KAI0040445.1"/>
    <property type="molecule type" value="Genomic_DNA"/>
</dbReference>
<accession>A0ACB8R929</accession>
<organism evidence="1 2">
    <name type="scientific">Auriscalpium vulgare</name>
    <dbReference type="NCBI Taxonomy" id="40419"/>
    <lineage>
        <taxon>Eukaryota</taxon>
        <taxon>Fungi</taxon>
        <taxon>Dikarya</taxon>
        <taxon>Basidiomycota</taxon>
        <taxon>Agaricomycotina</taxon>
        <taxon>Agaricomycetes</taxon>
        <taxon>Russulales</taxon>
        <taxon>Auriscalpiaceae</taxon>
        <taxon>Auriscalpium</taxon>
    </lineage>
</organism>
<proteinExistence type="predicted"/>
<comment type="caution">
    <text evidence="1">The sequence shown here is derived from an EMBL/GenBank/DDBJ whole genome shotgun (WGS) entry which is preliminary data.</text>
</comment>
<sequence>MVDDVPNVGRITVPDGLFRSARAIKGKREDIKRSVAGKLVGPDQSFAPSPSSGALYTIFPSTNHDTSHSSAVMSHSETYAVPPRQTPTFRPEYPVQSTSQISPPQPPPHYGAPVASPPAPPTYAHHRSQSSLSYSHPPPPPVRQLPSLVPLEYLENIPPPRRDPADERVLQQFASPRAAGIERLSSESRSESPSGSLRGSTSGDFDRAGAYRPSFSAEASRSSTPHHYRA</sequence>
<gene>
    <name evidence="1" type="ORF">FA95DRAFT_868211</name>
</gene>
<name>A0ACB8R929_9AGAM</name>